<keyword evidence="3" id="KW-0833">Ubl conjugation pathway</keyword>
<keyword evidence="8" id="KW-1185">Reference proteome</keyword>
<organism evidence="8 9">
    <name type="scientific">Diaphorina citri</name>
    <name type="common">Asian citrus psyllid</name>
    <dbReference type="NCBI Taxonomy" id="121845"/>
    <lineage>
        <taxon>Eukaryota</taxon>
        <taxon>Metazoa</taxon>
        <taxon>Ecdysozoa</taxon>
        <taxon>Arthropoda</taxon>
        <taxon>Hexapoda</taxon>
        <taxon>Insecta</taxon>
        <taxon>Pterygota</taxon>
        <taxon>Neoptera</taxon>
        <taxon>Paraneoptera</taxon>
        <taxon>Hemiptera</taxon>
        <taxon>Sternorrhyncha</taxon>
        <taxon>Psylloidea</taxon>
        <taxon>Psyllidae</taxon>
        <taxon>Diaphorininae</taxon>
        <taxon>Diaphorina</taxon>
    </lineage>
</organism>
<protein>
    <submittedName>
        <fullName evidence="9">Suppressor of cytokine signaling 2-like</fullName>
    </submittedName>
</protein>
<dbReference type="InterPro" id="IPR001496">
    <property type="entry name" value="SOCS_box"/>
</dbReference>
<dbReference type="SMART" id="SM00252">
    <property type="entry name" value="SH2"/>
    <property type="match status" value="1"/>
</dbReference>
<keyword evidence="2" id="KW-0734">Signal transduction inhibitor</keyword>
<feature type="domain" description="SOCS box" evidence="7">
    <location>
        <begin position="288"/>
        <end position="334"/>
    </location>
</feature>
<proteinExistence type="predicted"/>
<dbReference type="AlphaFoldDB" id="A0A3Q0IJH3"/>
<evidence type="ECO:0000313" key="8">
    <source>
        <dbReference type="Proteomes" id="UP000079169"/>
    </source>
</evidence>
<dbReference type="GeneID" id="103505153"/>
<dbReference type="SUPFAM" id="SSF158235">
    <property type="entry name" value="SOCS box-like"/>
    <property type="match status" value="1"/>
</dbReference>
<dbReference type="CDD" id="cd09923">
    <property type="entry name" value="SH2_SOCS_family"/>
    <property type="match status" value="1"/>
</dbReference>
<feature type="domain" description="SH2" evidence="6">
    <location>
        <begin position="175"/>
        <end position="293"/>
    </location>
</feature>
<dbReference type="InterPro" id="IPR000980">
    <property type="entry name" value="SH2"/>
</dbReference>
<evidence type="ECO:0000259" key="6">
    <source>
        <dbReference type="PROSITE" id="PS50001"/>
    </source>
</evidence>
<dbReference type="GO" id="GO:0005942">
    <property type="term" value="C:phosphatidylinositol 3-kinase complex"/>
    <property type="evidence" value="ECO:0007669"/>
    <property type="project" value="TreeGrafter"/>
</dbReference>
<dbReference type="STRING" id="121845.A0A3Q0IJH3"/>
<evidence type="ECO:0000256" key="3">
    <source>
        <dbReference type="ARBA" id="ARBA00022786"/>
    </source>
</evidence>
<evidence type="ECO:0000256" key="4">
    <source>
        <dbReference type="ARBA" id="ARBA00022999"/>
    </source>
</evidence>
<dbReference type="GO" id="GO:0009968">
    <property type="term" value="P:negative regulation of signal transduction"/>
    <property type="evidence" value="ECO:0007669"/>
    <property type="project" value="UniProtKB-KW"/>
</dbReference>
<gene>
    <name evidence="9" type="primary">LOC103505153</name>
</gene>
<dbReference type="GO" id="GO:0046854">
    <property type="term" value="P:phosphatidylinositol phosphate biosynthetic process"/>
    <property type="evidence" value="ECO:0007669"/>
    <property type="project" value="TreeGrafter"/>
</dbReference>
<dbReference type="RefSeq" id="XP_026676317.1">
    <property type="nucleotide sequence ID" value="XM_026820516.1"/>
</dbReference>
<dbReference type="GO" id="GO:0035556">
    <property type="term" value="P:intracellular signal transduction"/>
    <property type="evidence" value="ECO:0007669"/>
    <property type="project" value="InterPro"/>
</dbReference>
<dbReference type="Pfam" id="PF00017">
    <property type="entry name" value="SH2"/>
    <property type="match status" value="1"/>
</dbReference>
<dbReference type="PANTHER" id="PTHR10155">
    <property type="entry name" value="PHOSPHATIDYLINOSITOL 3-KINASE REGULATORY SUBUNIT"/>
    <property type="match status" value="1"/>
</dbReference>
<evidence type="ECO:0000256" key="1">
    <source>
        <dbReference type="ARBA" id="ARBA00022604"/>
    </source>
</evidence>
<dbReference type="SUPFAM" id="SSF55550">
    <property type="entry name" value="SH2 domain"/>
    <property type="match status" value="1"/>
</dbReference>
<evidence type="ECO:0000313" key="9">
    <source>
        <dbReference type="RefSeq" id="XP_026676317.1"/>
    </source>
</evidence>
<dbReference type="GO" id="GO:0046935">
    <property type="term" value="F:1-phosphatidylinositol-3-kinase regulator activity"/>
    <property type="evidence" value="ECO:0007669"/>
    <property type="project" value="TreeGrafter"/>
</dbReference>
<dbReference type="Gene3D" id="3.30.505.10">
    <property type="entry name" value="SH2 domain"/>
    <property type="match status" value="1"/>
</dbReference>
<sequence length="335" mass="37662">MLTSALCPKCHHQLIEPCPKSSPFYPTAGHPLTQPDHVQPDCNNVVLNVEVSLKIELPKHCLNTLNSNVTVVSKALQCGGGIVLPTSENEDNSTDLDKYLENPSHVRSIESTYPIGFDENRRNFGRGAPEIRLNQSCAVTPNPTLPLNIPMGREICQRDLDTLTATVKVLRMSGFYYESISQQKALDLLTNKSPGTFLVRNSSNPQHIFAISVQTIKGPTSVRLNYLNGLFYFDCDDHLHDRIAKFPCVIQLIEHYIKHAAPSAPSGTSGKQQVWLDYFTRKYYSKILLVKPLRKEIPKLQQLCRSAIYKNNLYVSSHSIPHSLVTYLKQFPYAV</sequence>
<accession>A0A3Q0IJH3</accession>
<evidence type="ECO:0000256" key="5">
    <source>
        <dbReference type="PROSITE-ProRule" id="PRU00191"/>
    </source>
</evidence>
<dbReference type="PaxDb" id="121845-A0A3Q0IJH3"/>
<dbReference type="PANTHER" id="PTHR10155:SF16">
    <property type="entry name" value="SUPPRESSOR OF CYTOKINE SIGNALING 2"/>
    <property type="match status" value="1"/>
</dbReference>
<dbReference type="Proteomes" id="UP000079169">
    <property type="component" value="Unplaced"/>
</dbReference>
<dbReference type="InterPro" id="IPR036036">
    <property type="entry name" value="SOCS_box-like_dom_sf"/>
</dbReference>
<keyword evidence="1" id="KW-0341">Growth regulation</keyword>
<dbReference type="PROSITE" id="PS50001">
    <property type="entry name" value="SH2"/>
    <property type="match status" value="1"/>
</dbReference>
<keyword evidence="4 5" id="KW-0727">SH2 domain</keyword>
<reference evidence="9" key="1">
    <citation type="submission" date="2025-08" db="UniProtKB">
        <authorList>
            <consortium name="RefSeq"/>
        </authorList>
    </citation>
    <scope>IDENTIFICATION</scope>
</reference>
<evidence type="ECO:0000259" key="7">
    <source>
        <dbReference type="PROSITE" id="PS50225"/>
    </source>
</evidence>
<name>A0A3Q0IJH3_DIACI</name>
<dbReference type="KEGG" id="dci:103505153"/>
<evidence type="ECO:0000256" key="2">
    <source>
        <dbReference type="ARBA" id="ARBA00022700"/>
    </source>
</evidence>
<dbReference type="InterPro" id="IPR036860">
    <property type="entry name" value="SH2_dom_sf"/>
</dbReference>
<dbReference type="PROSITE" id="PS50225">
    <property type="entry name" value="SOCS"/>
    <property type="match status" value="1"/>
</dbReference>